<organism evidence="2 3">
    <name type="scientific">Ochrobactrum soli</name>
    <dbReference type="NCBI Taxonomy" id="2448455"/>
    <lineage>
        <taxon>Bacteria</taxon>
        <taxon>Pseudomonadati</taxon>
        <taxon>Pseudomonadota</taxon>
        <taxon>Alphaproteobacteria</taxon>
        <taxon>Hyphomicrobiales</taxon>
        <taxon>Brucellaceae</taxon>
        <taxon>Brucella/Ochrobactrum group</taxon>
        <taxon>Ochrobactrum</taxon>
    </lineage>
</organism>
<proteinExistence type="predicted"/>
<protein>
    <submittedName>
        <fullName evidence="2">DUF995 domain-containing protein</fullName>
    </submittedName>
</protein>
<dbReference type="InterPro" id="IPR009337">
    <property type="entry name" value="DUF995"/>
</dbReference>
<evidence type="ECO:0000313" key="3">
    <source>
        <dbReference type="Proteomes" id="UP000574931"/>
    </source>
</evidence>
<name>A0A849KFL7_9HYPH</name>
<dbReference type="Proteomes" id="UP000574931">
    <property type="component" value="Unassembled WGS sequence"/>
</dbReference>
<evidence type="ECO:0000256" key="1">
    <source>
        <dbReference type="SAM" id="SignalP"/>
    </source>
</evidence>
<dbReference type="AlphaFoldDB" id="A0A849KFL7"/>
<keyword evidence="3" id="KW-1185">Reference proteome</keyword>
<keyword evidence="1" id="KW-0732">Signal</keyword>
<feature type="chain" id="PRO_5032738626" evidence="1">
    <location>
        <begin position="25"/>
        <end position="172"/>
    </location>
</feature>
<sequence length="172" mass="18576">MVSIRFTAVSAALSVLLVAGVAEAAPKPKADDATAKLAAAASPMSAQALEAIYAGKTWKWKDGGGFFSADGHEFSAWSQKGKAWSYGEGRWYATNGGKLCLQAYWRDRSGGVPNTTCFLHREKAGVIYQKRSIGGKWYVFQSSPSQPTDEARKLVRGDRVGKGLVRIKAMAR</sequence>
<feature type="signal peptide" evidence="1">
    <location>
        <begin position="1"/>
        <end position="24"/>
    </location>
</feature>
<dbReference type="Pfam" id="PF06191">
    <property type="entry name" value="DUF995"/>
    <property type="match status" value="1"/>
</dbReference>
<accession>A0A849KFL7</accession>
<gene>
    <name evidence="2" type="ORF">HKX02_08950</name>
</gene>
<evidence type="ECO:0000313" key="2">
    <source>
        <dbReference type="EMBL" id="NNU60385.1"/>
    </source>
</evidence>
<dbReference type="RefSeq" id="WP_171317845.1">
    <property type="nucleotide sequence ID" value="NZ_JABFCY010000004.1"/>
</dbReference>
<reference evidence="2 3" key="1">
    <citation type="submission" date="2020-05" db="EMBL/GenBank/DDBJ databases">
        <title>Draft Genome Sequence of Ochrobactrum soli Isolated from Stable Fly Gut.</title>
        <authorList>
            <person name="Pileggi M.T."/>
            <person name="Vazhakkala L.J."/>
            <person name="Wong C.N."/>
        </authorList>
    </citation>
    <scope>NUCLEOTIDE SEQUENCE [LARGE SCALE GENOMIC DNA]</scope>
    <source>
        <strain evidence="2 3">MTP-C0764</strain>
    </source>
</reference>
<dbReference type="EMBL" id="JABFCY010000004">
    <property type="protein sequence ID" value="NNU60385.1"/>
    <property type="molecule type" value="Genomic_DNA"/>
</dbReference>
<comment type="caution">
    <text evidence="2">The sequence shown here is derived from an EMBL/GenBank/DDBJ whole genome shotgun (WGS) entry which is preliminary data.</text>
</comment>